<proteinExistence type="predicted"/>
<dbReference type="InterPro" id="IPR036322">
    <property type="entry name" value="WD40_repeat_dom_sf"/>
</dbReference>
<evidence type="ECO:0000313" key="2">
    <source>
        <dbReference type="Proteomes" id="UP000092444"/>
    </source>
</evidence>
<dbReference type="InterPro" id="IPR015943">
    <property type="entry name" value="WD40/YVTN_repeat-like_dom_sf"/>
</dbReference>
<evidence type="ECO:0000313" key="1">
    <source>
        <dbReference type="EnsemblMetazoa" id="GMOY002105-PA"/>
    </source>
</evidence>
<dbReference type="STRING" id="37546.A0A1B0FER7"/>
<protein>
    <submittedName>
        <fullName evidence="1">Uncharacterized protein</fullName>
    </submittedName>
</protein>
<sequence length="299" mass="33889">MYENIPITQRIPEIGEIAEIMEIMEIGIEVLFDDEDEDEDEDENDAELNIILDEYLERSSFITDDHVYEESSENQYCPQLQLPVDFLLIFKGHIKLIHSCALHPHQVLCATGSDDDHIFASDDSKILPDSDALSKADHAFTADKNFVATCNSEPIKLWDVSAFVAVIVNNPIVYTNNCQYCARGNALTYFVLTGKIVFSIQVSPVDVNDTVDVVEHVHFSISSDVPLGASDALYRRIFVWEVDDDILEMQRIHKYTLIGATMYGNTYGYDTRTNPPVFKSSGKTDAIYSFCFDHRYSIL</sequence>
<dbReference type="VEuPathDB" id="VectorBase:GMOY002105"/>
<dbReference type="SUPFAM" id="SSF50978">
    <property type="entry name" value="WD40 repeat-like"/>
    <property type="match status" value="1"/>
</dbReference>
<dbReference type="Gene3D" id="2.130.10.10">
    <property type="entry name" value="YVTN repeat-like/Quinoprotein amine dehydrogenase"/>
    <property type="match status" value="1"/>
</dbReference>
<organism evidence="1 2">
    <name type="scientific">Glossina morsitans morsitans</name>
    <name type="common">Savannah tsetse fly</name>
    <dbReference type="NCBI Taxonomy" id="37546"/>
    <lineage>
        <taxon>Eukaryota</taxon>
        <taxon>Metazoa</taxon>
        <taxon>Ecdysozoa</taxon>
        <taxon>Arthropoda</taxon>
        <taxon>Hexapoda</taxon>
        <taxon>Insecta</taxon>
        <taxon>Pterygota</taxon>
        <taxon>Neoptera</taxon>
        <taxon>Endopterygota</taxon>
        <taxon>Diptera</taxon>
        <taxon>Brachycera</taxon>
        <taxon>Muscomorpha</taxon>
        <taxon>Hippoboscoidea</taxon>
        <taxon>Glossinidae</taxon>
        <taxon>Glossina</taxon>
    </lineage>
</organism>
<dbReference type="Proteomes" id="UP000092444">
    <property type="component" value="Unassembled WGS sequence"/>
</dbReference>
<accession>A0A1B0FER7</accession>
<dbReference type="EnsemblMetazoa" id="GMOY002105-RA">
    <property type="protein sequence ID" value="GMOY002105-PA"/>
    <property type="gene ID" value="GMOY002105"/>
</dbReference>
<dbReference type="EMBL" id="CCAG010018853">
    <property type="status" value="NOT_ANNOTATED_CDS"/>
    <property type="molecule type" value="Genomic_DNA"/>
</dbReference>
<keyword evidence="2" id="KW-1185">Reference proteome</keyword>
<reference evidence="1" key="1">
    <citation type="submission" date="2020-05" db="UniProtKB">
        <authorList>
            <consortium name="EnsemblMetazoa"/>
        </authorList>
    </citation>
    <scope>IDENTIFICATION</scope>
    <source>
        <strain evidence="1">Yale</strain>
    </source>
</reference>
<dbReference type="PhylomeDB" id="A0A1B0FER7"/>
<dbReference type="AlphaFoldDB" id="A0A1B0FER7"/>
<name>A0A1B0FER7_GLOMM</name>